<evidence type="ECO:0000256" key="1">
    <source>
        <dbReference type="SAM" id="MobiDB-lite"/>
    </source>
</evidence>
<keyword evidence="3" id="KW-1185">Reference proteome</keyword>
<reference evidence="2 3" key="1">
    <citation type="submission" date="2022-12" db="EMBL/GenBank/DDBJ databases">
        <title>Chromosome-scale assembly of the Ensete ventricosum genome.</title>
        <authorList>
            <person name="Dussert Y."/>
            <person name="Stocks J."/>
            <person name="Wendawek A."/>
            <person name="Woldeyes F."/>
            <person name="Nichols R.A."/>
            <person name="Borrell J.S."/>
        </authorList>
    </citation>
    <scope>NUCLEOTIDE SEQUENCE [LARGE SCALE GENOMIC DNA]</scope>
    <source>
        <strain evidence="3">cv. Maze</strain>
        <tissue evidence="2">Seeds</tissue>
    </source>
</reference>
<feature type="region of interest" description="Disordered" evidence="1">
    <location>
        <begin position="36"/>
        <end position="69"/>
    </location>
</feature>
<dbReference type="Proteomes" id="UP001222027">
    <property type="component" value="Unassembled WGS sequence"/>
</dbReference>
<dbReference type="AlphaFoldDB" id="A0AAV8RY12"/>
<evidence type="ECO:0000313" key="3">
    <source>
        <dbReference type="Proteomes" id="UP001222027"/>
    </source>
</evidence>
<organism evidence="2 3">
    <name type="scientific">Ensete ventricosum</name>
    <name type="common">Abyssinian banana</name>
    <name type="synonym">Musa ensete</name>
    <dbReference type="NCBI Taxonomy" id="4639"/>
    <lineage>
        <taxon>Eukaryota</taxon>
        <taxon>Viridiplantae</taxon>
        <taxon>Streptophyta</taxon>
        <taxon>Embryophyta</taxon>
        <taxon>Tracheophyta</taxon>
        <taxon>Spermatophyta</taxon>
        <taxon>Magnoliopsida</taxon>
        <taxon>Liliopsida</taxon>
        <taxon>Zingiberales</taxon>
        <taxon>Musaceae</taxon>
        <taxon>Ensete</taxon>
    </lineage>
</organism>
<name>A0AAV8RY12_ENSVE</name>
<gene>
    <name evidence="2" type="ORF">OPV22_002438</name>
</gene>
<accession>A0AAV8RY12</accession>
<protein>
    <submittedName>
        <fullName evidence="2">Uncharacterized protein</fullName>
    </submittedName>
</protein>
<proteinExistence type="predicted"/>
<feature type="compositionally biased region" description="Low complexity" evidence="1">
    <location>
        <begin position="52"/>
        <end position="65"/>
    </location>
</feature>
<feature type="compositionally biased region" description="Basic and acidic residues" evidence="1">
    <location>
        <begin position="36"/>
        <end position="47"/>
    </location>
</feature>
<evidence type="ECO:0000313" key="2">
    <source>
        <dbReference type="EMBL" id="KAJ8512004.1"/>
    </source>
</evidence>
<dbReference type="EMBL" id="JAQQAF010000001">
    <property type="protein sequence ID" value="KAJ8512004.1"/>
    <property type="molecule type" value="Genomic_DNA"/>
</dbReference>
<sequence length="172" mass="19168">MIVSALAFGRLSVRTAAFSGPLCLLADDVRHTECTPNERPHRVESDRSSQIPLPCGSSSRPSSLGDDSRLRVLHPPAAQHNPYTSFDLVIWRSSVLNLDLQRTVAANIERHQLLAERIEEVECACIHVVIQEGDVNSLFESECLFMPLVYEANHLYNQLIFSLGAKERTSKA</sequence>
<comment type="caution">
    <text evidence="2">The sequence shown here is derived from an EMBL/GenBank/DDBJ whole genome shotgun (WGS) entry which is preliminary data.</text>
</comment>